<sequence length="1568" mass="168979">MNFITYPSLQEQKHLESSADFSASPGLNPHPEGPGVCNPLNDRVSSQNVRDVVVVQSAVSGAQPAITSSSSHTVVQGPAEPAAQGISPTVSDAEGGTAGVDASAVPDATAAPDASTASVQQPDLKRVLAPQLAEANRPQRKRSKNLQAGAEGDTSCGFDKTDKAQADSPLEDFQLPPSGQIGNQHRDVVLRIEFISPLELKILSLLMVCSLLAGIAVTIYFKVKAQYAGTSWYLLNSSAPNFRDNYIAGTVCIAIPLGILLVYLLRGVWFVMKRRCWDQRRFRIYLSRVAELTVTIISMAAWTYAGSERRLESDCQKFRKALLWTYAVRLTAANTLLCIWTMSARAMTVHTGGPIFQKHKQALGTVRQSLAQWWGCCRICPRKGLSSSLDHNEAAGVPGGPVSIALTATATSRAEIARSGSRATDYGTNDEAGPATAEVVVRGLAVEDGAASERLAAAVVVLQPQTKAPYGLAARGPSAESPVATAAAVEVAPPLLCAAASRAASGAGGGHSALSDVEVEVEAELPLREPHAVSVAEVSESAVSSCTSSPGRITGACPPAPQPEQHQQTGPGASQSPLLSVEQGASEQTTPPLPRPGPAAACLARESMELLGQISVPTWGADSAIGAAALVAAAATAAVEKAHQEPDGESRMVASRAAKCAAEQMMANMGRDEQLHIDSHWREYLAPVAWLWAPFQCIVAVNISITTKGTLSREVDVGCTEVLLQCKSRGTDSLISLVILLIAEIAYVIIYFGFCLKAFLHLRSRSYVLYRQLNIYLSVEVRIRGLAILFLVVNDFVQALIVPATTNSGGVATRCRFSLDSILGLWSTQVVTMVVVSLVSWIFIPRSVQEDLPIMQATLQRFAWTERDLPRQRKLRLTTVPRNYSRIAQLEREPMFCFETAVKLTYWCEHAYYYEEPGCEMRLPLQKLMDLFDLENILVIRNEESDAKVMIAWSLKHCLLCFRGTASLKAACVDLKIMLVPYYQRSFWMHKHKVAALAAVHHGFQWSWIHGGFHQQVLDWVRSYREQHPHGKIMVTGHSLGGAHALLCAMDIVRELGESLPYDHLMCYTYGAPRVGDHAFAGLYNRVVAETWHVINGNDMVPLAPKYVGWFVYKQPGHKVVVKRRGDIIVRPTFTENALIRLPGSRSVRHHLLGSYLRSLMSVLRSQTRGKHIEGGVRGLLHLSRYQLPEVEAVLEDLVQQVREMAAAAVTAVASSSGRLGGLSSGSGDVGSEQTSAAMALAAGSAARGGEMIFHFMARNNSFKLLFDHQSIEKTPAAIATRDAHAPPDTAVHQQRPLPRDHHARHLLLGLLRRIDLGMQLFGVETGITAEEDEGDYSPNGYRGSEDGGGRDHRGGRAAISDGTKAAQAAERAAFEHAAASRAAAQMRYRRMKRCRAREHNSADRQGRRLPWMSNLAPTAAAGFHNVTAGSGVSQQHQRAGAPRGGSAVEHMRDSAAGLQLRSASANVPLGYSSTGNDGPSGGCDSGDAGSKADGGGSMCGEASNSRRKKIRAARLRDRTRWGVGGSRGLPDAVAADAVAADADAEEEGLDEDEEEKGEDAITRANTD</sequence>
<feature type="transmembrane region" description="Helical" evidence="2">
    <location>
        <begin position="822"/>
        <end position="844"/>
    </location>
</feature>
<feature type="compositionally biased region" description="Basic and acidic residues" evidence="1">
    <location>
        <begin position="1559"/>
        <end position="1568"/>
    </location>
</feature>
<feature type="compositionally biased region" description="Polar residues" evidence="1">
    <location>
        <begin position="65"/>
        <end position="74"/>
    </location>
</feature>
<feature type="compositionally biased region" description="Polar residues" evidence="1">
    <location>
        <begin position="564"/>
        <end position="590"/>
    </location>
</feature>
<feature type="compositionally biased region" description="Low complexity" evidence="1">
    <location>
        <begin position="100"/>
        <end position="119"/>
    </location>
</feature>
<reference evidence="4" key="1">
    <citation type="journal article" date="2021" name="Proc. Natl. Acad. Sci. U.S.A.">
        <title>Three genomes in the algal genus Volvox reveal the fate of a haploid sex-determining region after a transition to homothallism.</title>
        <authorList>
            <person name="Yamamoto K."/>
            <person name="Hamaji T."/>
            <person name="Kawai-Toyooka H."/>
            <person name="Matsuzaki R."/>
            <person name="Takahashi F."/>
            <person name="Nishimura Y."/>
            <person name="Kawachi M."/>
            <person name="Noguchi H."/>
            <person name="Minakuchi Y."/>
            <person name="Umen J.G."/>
            <person name="Toyoda A."/>
            <person name="Nozaki H."/>
        </authorList>
    </citation>
    <scope>NUCLEOTIDE SEQUENCE</scope>
    <source>
        <strain evidence="4">NIES-3780</strain>
    </source>
</reference>
<keyword evidence="2" id="KW-0812">Transmembrane</keyword>
<gene>
    <name evidence="4" type="ORF">Vafri_16558</name>
</gene>
<feature type="transmembrane region" description="Helical" evidence="2">
    <location>
        <begin position="246"/>
        <end position="265"/>
    </location>
</feature>
<dbReference type="InterPro" id="IPR051218">
    <property type="entry name" value="Sec_MonoDiacylglyc_Lipase"/>
</dbReference>
<feature type="region of interest" description="Disordered" evidence="1">
    <location>
        <begin position="1430"/>
        <end position="1454"/>
    </location>
</feature>
<feature type="compositionally biased region" description="Basic and acidic residues" evidence="1">
    <location>
        <begin position="1344"/>
        <end position="1355"/>
    </location>
</feature>
<evidence type="ECO:0000259" key="3">
    <source>
        <dbReference type="Pfam" id="PF01764"/>
    </source>
</evidence>
<dbReference type="PANTHER" id="PTHR45856">
    <property type="entry name" value="ALPHA/BETA-HYDROLASES SUPERFAMILY PROTEIN"/>
    <property type="match status" value="1"/>
</dbReference>
<feature type="transmembrane region" description="Helical" evidence="2">
    <location>
        <begin position="734"/>
        <end position="760"/>
    </location>
</feature>
<dbReference type="InterPro" id="IPR002921">
    <property type="entry name" value="Fungal_lipase-type"/>
</dbReference>
<dbReference type="Proteomes" id="UP000747399">
    <property type="component" value="Unassembled WGS sequence"/>
</dbReference>
<protein>
    <recommendedName>
        <fullName evidence="3">Fungal lipase-type domain-containing protein</fullName>
    </recommendedName>
</protein>
<feature type="region of interest" description="Disordered" evidence="1">
    <location>
        <begin position="1"/>
        <end position="35"/>
    </location>
</feature>
<comment type="caution">
    <text evidence="4">The sequence shown here is derived from an EMBL/GenBank/DDBJ whole genome shotgun (WGS) entry which is preliminary data.</text>
</comment>
<feature type="compositionally biased region" description="Polar residues" evidence="1">
    <location>
        <begin position="1"/>
        <end position="10"/>
    </location>
</feature>
<accession>A0A8J4BHH9</accession>
<feature type="compositionally biased region" description="Acidic residues" evidence="1">
    <location>
        <begin position="1543"/>
        <end position="1558"/>
    </location>
</feature>
<dbReference type="CDD" id="cd00519">
    <property type="entry name" value="Lipase_3"/>
    <property type="match status" value="1"/>
</dbReference>
<feature type="region of interest" description="Disordered" evidence="1">
    <location>
        <begin position="1332"/>
        <end position="1362"/>
    </location>
</feature>
<feature type="transmembrane region" description="Helical" evidence="2">
    <location>
        <begin position="285"/>
        <end position="305"/>
    </location>
</feature>
<dbReference type="SUPFAM" id="SSF53474">
    <property type="entry name" value="alpha/beta-Hydrolases"/>
    <property type="match status" value="1"/>
</dbReference>
<feature type="region of interest" description="Disordered" evidence="1">
    <location>
        <begin position="1469"/>
        <end position="1568"/>
    </location>
</feature>
<feature type="region of interest" description="Disordered" evidence="1">
    <location>
        <begin position="544"/>
        <end position="599"/>
    </location>
</feature>
<proteinExistence type="predicted"/>
<evidence type="ECO:0000313" key="4">
    <source>
        <dbReference type="EMBL" id="GIL62264.1"/>
    </source>
</evidence>
<dbReference type="EMBL" id="BNCO01000050">
    <property type="protein sequence ID" value="GIL62264.1"/>
    <property type="molecule type" value="Genomic_DNA"/>
</dbReference>
<dbReference type="Gene3D" id="3.40.50.1820">
    <property type="entry name" value="alpha/beta hydrolase"/>
    <property type="match status" value="1"/>
</dbReference>
<evidence type="ECO:0000313" key="5">
    <source>
        <dbReference type="Proteomes" id="UP000747399"/>
    </source>
</evidence>
<feature type="region of interest" description="Disordered" evidence="1">
    <location>
        <begin position="62"/>
        <end position="163"/>
    </location>
</feature>
<keyword evidence="2" id="KW-0472">Membrane</keyword>
<evidence type="ECO:0000256" key="1">
    <source>
        <dbReference type="SAM" id="MobiDB-lite"/>
    </source>
</evidence>
<evidence type="ECO:0000256" key="2">
    <source>
        <dbReference type="SAM" id="Phobius"/>
    </source>
</evidence>
<organism evidence="4 5">
    <name type="scientific">Volvox africanus</name>
    <dbReference type="NCBI Taxonomy" id="51714"/>
    <lineage>
        <taxon>Eukaryota</taxon>
        <taxon>Viridiplantae</taxon>
        <taxon>Chlorophyta</taxon>
        <taxon>core chlorophytes</taxon>
        <taxon>Chlorophyceae</taxon>
        <taxon>CS clade</taxon>
        <taxon>Chlamydomonadales</taxon>
        <taxon>Volvocaceae</taxon>
        <taxon>Volvox</taxon>
    </lineage>
</organism>
<dbReference type="GO" id="GO:0006629">
    <property type="term" value="P:lipid metabolic process"/>
    <property type="evidence" value="ECO:0007669"/>
    <property type="project" value="InterPro"/>
</dbReference>
<name>A0A8J4BHH9_9CHLO</name>
<feature type="transmembrane region" description="Helical" evidence="2">
    <location>
        <begin position="200"/>
        <end position="221"/>
    </location>
</feature>
<feature type="compositionally biased region" description="Low complexity" evidence="1">
    <location>
        <begin position="1532"/>
        <end position="1542"/>
    </location>
</feature>
<keyword evidence="2" id="KW-1133">Transmembrane helix</keyword>
<keyword evidence="5" id="KW-1185">Reference proteome</keyword>
<dbReference type="InterPro" id="IPR029058">
    <property type="entry name" value="AB_hydrolase_fold"/>
</dbReference>
<dbReference type="Pfam" id="PF01764">
    <property type="entry name" value="Lipase_3"/>
    <property type="match status" value="1"/>
</dbReference>
<dbReference type="PANTHER" id="PTHR45856:SF24">
    <property type="entry name" value="FUNGAL LIPASE-LIKE DOMAIN-CONTAINING PROTEIN"/>
    <property type="match status" value="1"/>
</dbReference>
<feature type="domain" description="Fungal lipase-type" evidence="3">
    <location>
        <begin position="960"/>
        <end position="1106"/>
    </location>
</feature>